<name>A0A3G8Y0P8_9FLAO</name>
<dbReference type="OrthoDB" id="8480759at2"/>
<feature type="region of interest" description="Disordered" evidence="1">
    <location>
        <begin position="183"/>
        <end position="222"/>
    </location>
</feature>
<dbReference type="InterPro" id="IPR025562">
    <property type="entry name" value="Tae4"/>
</dbReference>
<dbReference type="Gene3D" id="3.90.1720.70">
    <property type="match status" value="1"/>
</dbReference>
<dbReference type="EMBL" id="CP034161">
    <property type="protein sequence ID" value="AZI39045.1"/>
    <property type="molecule type" value="Genomic_DNA"/>
</dbReference>
<protein>
    <submittedName>
        <fullName evidence="2">Uncharacterized protein</fullName>
    </submittedName>
</protein>
<proteinExistence type="predicted"/>
<dbReference type="Proteomes" id="UP000281810">
    <property type="component" value="Chromosome"/>
</dbReference>
<evidence type="ECO:0000256" key="1">
    <source>
        <dbReference type="SAM" id="MobiDB-lite"/>
    </source>
</evidence>
<accession>A0A3G8Y0P8</accession>
<gene>
    <name evidence="2" type="ORF">EIB74_03260</name>
</gene>
<evidence type="ECO:0000313" key="2">
    <source>
        <dbReference type="EMBL" id="AZI39045.1"/>
    </source>
</evidence>
<dbReference type="PROSITE" id="PS51257">
    <property type="entry name" value="PROKAR_LIPOPROTEIN"/>
    <property type="match status" value="1"/>
</dbReference>
<sequence>MKKTYLLWFALLTIIMLGCRSESINSEETNTISQQKFNVVSKNSIPSIINELQSSTNNFRISLKTNSSEGKTETAFGEIDTNYIISTEKDGETYYIFPIISKSDSETTTYNLELKASEGIIQESKVLAYEPTDEWLLNGNDDYTSFSGTISTYDIGGDLETSSTYVNGKSGCTPQEPCPDCPVNPNGPGGTDGGGTPGGGWTGTGSGGGGGTTGGDGGGTSGGGSTGGVWLLHCETINKELKCWMVFYSQKVSVSACGGSAGGVITVYVPSSYINTILTQYHSSLALSESEKNFLNSNKDIANNLADFLRKNNTQKNAAFVKWAAWFFTANPNTTWEQFKNWFMGESEGQDGEYDASYWDDPNLTFPQQNLPSWAAFSSAYPNESSAQMYGVVGGAVAQAQIDYPVQTRNGCALKVSRALNYSGVIIPNIPGQTLKGADNKNYFLNAKALNAWMRKTFGVYPTNPKHKNFTKSQGGVNGQNFPNLFKNKKGIYSLVSPTNSQWASGHADILYLNGTCKAGCHFFDGDILYIDFWELN</sequence>
<dbReference type="AlphaFoldDB" id="A0A3G8Y0P8"/>
<feature type="compositionally biased region" description="Gly residues" evidence="1">
    <location>
        <begin position="187"/>
        <end position="222"/>
    </location>
</feature>
<reference evidence="3" key="1">
    <citation type="submission" date="2018-11" db="EMBL/GenBank/DDBJ databases">
        <title>Proposal to divide the Flavobacteriaceae and reorganize its genera based on Amino Acid Identity values calculated from whole genome sequences.</title>
        <authorList>
            <person name="Nicholson A.C."/>
            <person name="Gulvik C.A."/>
            <person name="Whitney A.M."/>
            <person name="Humrighouse B.W."/>
            <person name="Bell M."/>
            <person name="Holmes B."/>
            <person name="Steigerwalt A.B."/>
            <person name="Villarma A."/>
            <person name="Sheth M."/>
            <person name="Batra D."/>
            <person name="Pryor J."/>
            <person name="Bernardet J.-F."/>
            <person name="Hugo C."/>
            <person name="Kampfer P."/>
            <person name="Newman J.D."/>
            <person name="McQuiston J.R."/>
        </authorList>
    </citation>
    <scope>NUCLEOTIDE SEQUENCE [LARGE SCALE GENOMIC DNA]</scope>
    <source>
        <strain evidence="3">F5649</strain>
    </source>
</reference>
<organism evidence="2 3">
    <name type="scientific">Epilithonimonas vandammei</name>
    <dbReference type="NCBI Taxonomy" id="2487072"/>
    <lineage>
        <taxon>Bacteria</taxon>
        <taxon>Pseudomonadati</taxon>
        <taxon>Bacteroidota</taxon>
        <taxon>Flavobacteriia</taxon>
        <taxon>Flavobacteriales</taxon>
        <taxon>Weeksellaceae</taxon>
        <taxon>Chryseobacterium group</taxon>
        <taxon>Epilithonimonas</taxon>
    </lineage>
</organism>
<dbReference type="Pfam" id="PF14113">
    <property type="entry name" value="Tae4"/>
    <property type="match status" value="1"/>
</dbReference>
<evidence type="ECO:0000313" key="3">
    <source>
        <dbReference type="Proteomes" id="UP000281810"/>
    </source>
</evidence>
<keyword evidence="3" id="KW-1185">Reference proteome</keyword>
<dbReference type="RefSeq" id="WP_124801337.1">
    <property type="nucleotide sequence ID" value="NZ_CP034161.1"/>
</dbReference>